<comment type="caution">
    <text evidence="2">The sequence shown here is derived from an EMBL/GenBank/DDBJ whole genome shotgun (WGS) entry which is preliminary data.</text>
</comment>
<feature type="compositionally biased region" description="Acidic residues" evidence="1">
    <location>
        <begin position="63"/>
        <end position="79"/>
    </location>
</feature>
<accession>A0ABU6XJ62</accession>
<evidence type="ECO:0000313" key="2">
    <source>
        <dbReference type="EMBL" id="MED6197260.1"/>
    </source>
</evidence>
<dbReference type="EMBL" id="JASCZI010211874">
    <property type="protein sequence ID" value="MED6197260.1"/>
    <property type="molecule type" value="Genomic_DNA"/>
</dbReference>
<proteinExistence type="predicted"/>
<keyword evidence="3" id="KW-1185">Reference proteome</keyword>
<organism evidence="2 3">
    <name type="scientific">Stylosanthes scabra</name>
    <dbReference type="NCBI Taxonomy" id="79078"/>
    <lineage>
        <taxon>Eukaryota</taxon>
        <taxon>Viridiplantae</taxon>
        <taxon>Streptophyta</taxon>
        <taxon>Embryophyta</taxon>
        <taxon>Tracheophyta</taxon>
        <taxon>Spermatophyta</taxon>
        <taxon>Magnoliopsida</taxon>
        <taxon>eudicotyledons</taxon>
        <taxon>Gunneridae</taxon>
        <taxon>Pentapetalae</taxon>
        <taxon>rosids</taxon>
        <taxon>fabids</taxon>
        <taxon>Fabales</taxon>
        <taxon>Fabaceae</taxon>
        <taxon>Papilionoideae</taxon>
        <taxon>50 kb inversion clade</taxon>
        <taxon>dalbergioids sensu lato</taxon>
        <taxon>Dalbergieae</taxon>
        <taxon>Pterocarpus clade</taxon>
        <taxon>Stylosanthes</taxon>
    </lineage>
</organism>
<reference evidence="2 3" key="1">
    <citation type="journal article" date="2023" name="Plants (Basel)">
        <title>Bridging the Gap: Combining Genomics and Transcriptomics Approaches to Understand Stylosanthes scabra, an Orphan Legume from the Brazilian Caatinga.</title>
        <authorList>
            <person name="Ferreira-Neto J.R.C."/>
            <person name="da Silva M.D."/>
            <person name="Binneck E."/>
            <person name="de Melo N.F."/>
            <person name="da Silva R.H."/>
            <person name="de Melo A.L.T.M."/>
            <person name="Pandolfi V."/>
            <person name="Bustamante F.O."/>
            <person name="Brasileiro-Vidal A.C."/>
            <person name="Benko-Iseppon A.M."/>
        </authorList>
    </citation>
    <scope>NUCLEOTIDE SEQUENCE [LARGE SCALE GENOMIC DNA]</scope>
    <source>
        <tissue evidence="2">Leaves</tissue>
    </source>
</reference>
<feature type="region of interest" description="Disordered" evidence="1">
    <location>
        <begin position="53"/>
        <end position="107"/>
    </location>
</feature>
<evidence type="ECO:0000313" key="3">
    <source>
        <dbReference type="Proteomes" id="UP001341840"/>
    </source>
</evidence>
<protein>
    <submittedName>
        <fullName evidence="2">Uncharacterized protein</fullName>
    </submittedName>
</protein>
<dbReference type="Proteomes" id="UP001341840">
    <property type="component" value="Unassembled WGS sequence"/>
</dbReference>
<name>A0ABU6XJ62_9FABA</name>
<gene>
    <name evidence="2" type="ORF">PIB30_055060</name>
</gene>
<evidence type="ECO:0000256" key="1">
    <source>
        <dbReference type="SAM" id="MobiDB-lite"/>
    </source>
</evidence>
<feature type="compositionally biased region" description="Polar residues" evidence="1">
    <location>
        <begin position="84"/>
        <end position="107"/>
    </location>
</feature>
<sequence>MKVEQLLASITTSDELCLQSPKTRKLFYKEEEKNKHSNIIHVFNCHVTTSSILPPSLQAPPEESNDLFEAAFEEQEDSPPESPADTSVEAQQNSNSSITPHNSQSHP</sequence>